<evidence type="ECO:0000313" key="2">
    <source>
        <dbReference type="EMBL" id="OLF11485.1"/>
    </source>
</evidence>
<dbReference type="Pfam" id="PF19054">
    <property type="entry name" value="DUF5753"/>
    <property type="match status" value="1"/>
</dbReference>
<feature type="domain" description="HTH cro/C1-type" evidence="1">
    <location>
        <begin position="10"/>
        <end position="63"/>
    </location>
</feature>
<sequence length="266" mass="29588">MERQLLADEVRALRARRGYSQDELAKLIGFSQSTIKNIETAYRMPTKEQAHLLDKALDTAGVLTRWESRIRAAPISPGFRPFAAAEAEARALKWFEYSVVPGLLQTEEYARMLVEAFPGLTESEVVARVAAKLDRQAVLELEDPPWFWAVIDEHVLHRNVGGPPVMAAQLAKLVEFARRPRVCIQVLSAACPHNAMGGGFVIAEVARQSTVAYVDTVLDGQTVYDRAMVEMVGVVWESIRTKALSDNESLGLIEEGAQQWQQRIAS</sequence>
<dbReference type="RefSeq" id="WP_075132720.1">
    <property type="nucleotide sequence ID" value="NZ_MSIF01000004.1"/>
</dbReference>
<dbReference type="SUPFAM" id="SSF47413">
    <property type="entry name" value="lambda repressor-like DNA-binding domains"/>
    <property type="match status" value="1"/>
</dbReference>
<keyword evidence="3" id="KW-1185">Reference proteome</keyword>
<dbReference type="PROSITE" id="PS50943">
    <property type="entry name" value="HTH_CROC1"/>
    <property type="match status" value="1"/>
</dbReference>
<dbReference type="InterPro" id="IPR001387">
    <property type="entry name" value="Cro/C1-type_HTH"/>
</dbReference>
<reference evidence="2 3" key="1">
    <citation type="submission" date="2016-12" db="EMBL/GenBank/DDBJ databases">
        <title>The draft genome sequence of Actinophytocola xinjiangensis.</title>
        <authorList>
            <person name="Wang W."/>
            <person name="Yuan L."/>
        </authorList>
    </citation>
    <scope>NUCLEOTIDE SEQUENCE [LARGE SCALE GENOMIC DNA]</scope>
    <source>
        <strain evidence="2 3">CGMCC 4.4663</strain>
    </source>
</reference>
<evidence type="ECO:0000259" key="1">
    <source>
        <dbReference type="PROSITE" id="PS50943"/>
    </source>
</evidence>
<dbReference type="CDD" id="cd00093">
    <property type="entry name" value="HTH_XRE"/>
    <property type="match status" value="1"/>
</dbReference>
<accession>A0A7Z0WN75</accession>
<dbReference type="InterPro" id="IPR043917">
    <property type="entry name" value="DUF5753"/>
</dbReference>
<comment type="caution">
    <text evidence="2">The sequence shown here is derived from an EMBL/GenBank/DDBJ whole genome shotgun (WGS) entry which is preliminary data.</text>
</comment>
<name>A0A7Z0WN75_9PSEU</name>
<dbReference type="GO" id="GO:0003677">
    <property type="term" value="F:DNA binding"/>
    <property type="evidence" value="ECO:0007669"/>
    <property type="project" value="InterPro"/>
</dbReference>
<dbReference type="SMART" id="SM00530">
    <property type="entry name" value="HTH_XRE"/>
    <property type="match status" value="1"/>
</dbReference>
<organism evidence="2 3">
    <name type="scientific">Actinophytocola xinjiangensis</name>
    <dbReference type="NCBI Taxonomy" id="485602"/>
    <lineage>
        <taxon>Bacteria</taxon>
        <taxon>Bacillati</taxon>
        <taxon>Actinomycetota</taxon>
        <taxon>Actinomycetes</taxon>
        <taxon>Pseudonocardiales</taxon>
        <taxon>Pseudonocardiaceae</taxon>
    </lineage>
</organism>
<dbReference type="Pfam" id="PF13560">
    <property type="entry name" value="HTH_31"/>
    <property type="match status" value="1"/>
</dbReference>
<dbReference type="AlphaFoldDB" id="A0A7Z0WN75"/>
<gene>
    <name evidence="2" type="ORF">BLA60_10970</name>
</gene>
<protein>
    <recommendedName>
        <fullName evidence="1">HTH cro/C1-type domain-containing protein</fullName>
    </recommendedName>
</protein>
<dbReference type="Gene3D" id="1.10.260.40">
    <property type="entry name" value="lambda repressor-like DNA-binding domains"/>
    <property type="match status" value="1"/>
</dbReference>
<dbReference type="EMBL" id="MSIF01000004">
    <property type="protein sequence ID" value="OLF11485.1"/>
    <property type="molecule type" value="Genomic_DNA"/>
</dbReference>
<dbReference type="InterPro" id="IPR010982">
    <property type="entry name" value="Lambda_DNA-bd_dom_sf"/>
</dbReference>
<proteinExistence type="predicted"/>
<evidence type="ECO:0000313" key="3">
    <source>
        <dbReference type="Proteomes" id="UP000185696"/>
    </source>
</evidence>
<dbReference type="Proteomes" id="UP000185696">
    <property type="component" value="Unassembled WGS sequence"/>
</dbReference>